<gene>
    <name evidence="2" type="ORF">ASPWEDRAFT_54891</name>
</gene>
<evidence type="ECO:0000256" key="1">
    <source>
        <dbReference type="ARBA" id="ARBA00022857"/>
    </source>
</evidence>
<dbReference type="PANTHER" id="PTHR42748:SF22">
    <property type="entry name" value="NMRA-LIKE DOMAIN-CONTAINING PROTEIN"/>
    <property type="match status" value="1"/>
</dbReference>
<keyword evidence="1" id="KW-0521">NADP</keyword>
<evidence type="ECO:0000313" key="2">
    <source>
        <dbReference type="EMBL" id="OJJ30253.1"/>
    </source>
</evidence>
<dbReference type="GO" id="GO:0005634">
    <property type="term" value="C:nucleus"/>
    <property type="evidence" value="ECO:0007669"/>
    <property type="project" value="TreeGrafter"/>
</dbReference>
<dbReference type="PANTHER" id="PTHR42748">
    <property type="entry name" value="NITROGEN METABOLITE REPRESSION PROTEIN NMRA FAMILY MEMBER"/>
    <property type="match status" value="1"/>
</dbReference>
<organism evidence="2 3">
    <name type="scientific">Aspergillus wentii DTO 134E9</name>
    <dbReference type="NCBI Taxonomy" id="1073089"/>
    <lineage>
        <taxon>Eukaryota</taxon>
        <taxon>Fungi</taxon>
        <taxon>Dikarya</taxon>
        <taxon>Ascomycota</taxon>
        <taxon>Pezizomycotina</taxon>
        <taxon>Eurotiomycetes</taxon>
        <taxon>Eurotiomycetidae</taxon>
        <taxon>Eurotiales</taxon>
        <taxon>Aspergillaceae</taxon>
        <taxon>Aspergillus</taxon>
        <taxon>Aspergillus subgen. Cremei</taxon>
    </lineage>
</organism>
<dbReference type="GeneID" id="63753967"/>
<dbReference type="EMBL" id="KV878217">
    <property type="protein sequence ID" value="OJJ30253.1"/>
    <property type="molecule type" value="Genomic_DNA"/>
</dbReference>
<dbReference type="SUPFAM" id="SSF51735">
    <property type="entry name" value="NAD(P)-binding Rossmann-fold domains"/>
    <property type="match status" value="1"/>
</dbReference>
<dbReference type="AlphaFoldDB" id="A0A1L9R5V0"/>
<proteinExistence type="predicted"/>
<evidence type="ECO:0008006" key="4">
    <source>
        <dbReference type="Google" id="ProtNLM"/>
    </source>
</evidence>
<dbReference type="Gene3D" id="3.90.25.10">
    <property type="entry name" value="UDP-galactose 4-epimerase, domain 1"/>
    <property type="match status" value="1"/>
</dbReference>
<dbReference type="InterPro" id="IPR051164">
    <property type="entry name" value="NmrA-like_oxidored"/>
</dbReference>
<dbReference type="VEuPathDB" id="FungiDB:ASPWEDRAFT_54891"/>
<keyword evidence="3" id="KW-1185">Reference proteome</keyword>
<dbReference type="Gene3D" id="3.40.50.720">
    <property type="entry name" value="NAD(P)-binding Rossmann-like Domain"/>
    <property type="match status" value="1"/>
</dbReference>
<accession>A0A1L9R5V0</accession>
<sequence length="318" mass="34547">MSRNVCITAVEGNTGYLIAELLLTDENFVKQIDTVFGLTQNPNSQRCKDLIQLGATIVPHQPGRTKNVAGTLTDTKANTVCIVPPASRDKIDITAELIEATKIANIPNAVLLSSAGEFIDLEAMFLGTKGDDSTVMGHCPVVIRAGFYAENLLAYAPQAKEEGLLPIPVGREHKFAPVALGDVALLAAHVLTGKGKEGFDDKHRGQLMTLTGPMLLDGTELAREAGEALNSGMEFEDISEREAKKVLKSQSATDDAEIQYILEYYSLVREGKTNYVSTTAFRDATGDEPQQPPDFFRVYAEEFTPKKGAKRRKVTDGK</sequence>
<protein>
    <recommendedName>
        <fullName evidence="4">NmrA-like domain-containing protein</fullName>
    </recommendedName>
</protein>
<reference evidence="3" key="1">
    <citation type="journal article" date="2017" name="Genome Biol.">
        <title>Comparative genomics reveals high biological diversity and specific adaptations in the industrially and medically important fungal genus Aspergillus.</title>
        <authorList>
            <person name="de Vries R.P."/>
            <person name="Riley R."/>
            <person name="Wiebenga A."/>
            <person name="Aguilar-Osorio G."/>
            <person name="Amillis S."/>
            <person name="Uchima C.A."/>
            <person name="Anderluh G."/>
            <person name="Asadollahi M."/>
            <person name="Askin M."/>
            <person name="Barry K."/>
            <person name="Battaglia E."/>
            <person name="Bayram O."/>
            <person name="Benocci T."/>
            <person name="Braus-Stromeyer S.A."/>
            <person name="Caldana C."/>
            <person name="Canovas D."/>
            <person name="Cerqueira G.C."/>
            <person name="Chen F."/>
            <person name="Chen W."/>
            <person name="Choi C."/>
            <person name="Clum A."/>
            <person name="Dos Santos R.A."/>
            <person name="Damasio A.R."/>
            <person name="Diallinas G."/>
            <person name="Emri T."/>
            <person name="Fekete E."/>
            <person name="Flipphi M."/>
            <person name="Freyberg S."/>
            <person name="Gallo A."/>
            <person name="Gournas C."/>
            <person name="Habgood R."/>
            <person name="Hainaut M."/>
            <person name="Harispe M.L."/>
            <person name="Henrissat B."/>
            <person name="Hilden K.S."/>
            <person name="Hope R."/>
            <person name="Hossain A."/>
            <person name="Karabika E."/>
            <person name="Karaffa L."/>
            <person name="Karanyi Z."/>
            <person name="Krasevec N."/>
            <person name="Kuo A."/>
            <person name="Kusch H."/>
            <person name="LaButti K."/>
            <person name="Lagendijk E.L."/>
            <person name="Lapidus A."/>
            <person name="Levasseur A."/>
            <person name="Lindquist E."/>
            <person name="Lipzen A."/>
            <person name="Logrieco A.F."/>
            <person name="MacCabe A."/>
            <person name="Maekelae M.R."/>
            <person name="Malavazi I."/>
            <person name="Melin P."/>
            <person name="Meyer V."/>
            <person name="Mielnichuk N."/>
            <person name="Miskei M."/>
            <person name="Molnar A.P."/>
            <person name="Mule G."/>
            <person name="Ngan C.Y."/>
            <person name="Orejas M."/>
            <person name="Orosz E."/>
            <person name="Ouedraogo J.P."/>
            <person name="Overkamp K.M."/>
            <person name="Park H.-S."/>
            <person name="Perrone G."/>
            <person name="Piumi F."/>
            <person name="Punt P.J."/>
            <person name="Ram A.F."/>
            <person name="Ramon A."/>
            <person name="Rauscher S."/>
            <person name="Record E."/>
            <person name="Riano-Pachon D.M."/>
            <person name="Robert V."/>
            <person name="Roehrig J."/>
            <person name="Ruller R."/>
            <person name="Salamov A."/>
            <person name="Salih N.S."/>
            <person name="Samson R.A."/>
            <person name="Sandor E."/>
            <person name="Sanguinetti M."/>
            <person name="Schuetze T."/>
            <person name="Sepcic K."/>
            <person name="Shelest E."/>
            <person name="Sherlock G."/>
            <person name="Sophianopoulou V."/>
            <person name="Squina F.M."/>
            <person name="Sun H."/>
            <person name="Susca A."/>
            <person name="Todd R.B."/>
            <person name="Tsang A."/>
            <person name="Unkles S.E."/>
            <person name="van de Wiele N."/>
            <person name="van Rossen-Uffink D."/>
            <person name="Oliveira J.V."/>
            <person name="Vesth T.C."/>
            <person name="Visser J."/>
            <person name="Yu J.-H."/>
            <person name="Zhou M."/>
            <person name="Andersen M.R."/>
            <person name="Archer D.B."/>
            <person name="Baker S.E."/>
            <person name="Benoit I."/>
            <person name="Brakhage A.A."/>
            <person name="Braus G.H."/>
            <person name="Fischer R."/>
            <person name="Frisvad J.C."/>
            <person name="Goldman G.H."/>
            <person name="Houbraken J."/>
            <person name="Oakley B."/>
            <person name="Pocsi I."/>
            <person name="Scazzocchio C."/>
            <person name="Seiboth B."/>
            <person name="vanKuyk P.A."/>
            <person name="Wortman J."/>
            <person name="Dyer P.S."/>
            <person name="Grigoriev I.V."/>
        </authorList>
    </citation>
    <scope>NUCLEOTIDE SEQUENCE [LARGE SCALE GENOMIC DNA]</scope>
    <source>
        <strain evidence="3">DTO 134E9</strain>
    </source>
</reference>
<dbReference type="STRING" id="1073089.A0A1L9R5V0"/>
<evidence type="ECO:0000313" key="3">
    <source>
        <dbReference type="Proteomes" id="UP000184383"/>
    </source>
</evidence>
<name>A0A1L9R5V0_ASPWE</name>
<dbReference type="Proteomes" id="UP000184383">
    <property type="component" value="Unassembled WGS sequence"/>
</dbReference>
<dbReference type="OrthoDB" id="10254221at2759"/>
<dbReference type="InterPro" id="IPR036291">
    <property type="entry name" value="NAD(P)-bd_dom_sf"/>
</dbReference>
<dbReference type="RefSeq" id="XP_040683930.1">
    <property type="nucleotide sequence ID" value="XM_040838119.1"/>
</dbReference>